<dbReference type="AlphaFoldDB" id="A0A0E3MA90"/>
<name>A0A0E3MA90_CLOSL</name>
<keyword evidence="2" id="KW-1185">Reference proteome</keyword>
<organism evidence="1 2">
    <name type="scientific">Clostridium scatologenes</name>
    <dbReference type="NCBI Taxonomy" id="1548"/>
    <lineage>
        <taxon>Bacteria</taxon>
        <taxon>Bacillati</taxon>
        <taxon>Bacillota</taxon>
        <taxon>Clostridia</taxon>
        <taxon>Eubacteriales</taxon>
        <taxon>Clostridiaceae</taxon>
        <taxon>Clostridium</taxon>
    </lineage>
</organism>
<dbReference type="RefSeq" id="WP_029163174.1">
    <property type="nucleotide sequence ID" value="NZ_CP009933.1"/>
</dbReference>
<dbReference type="STRING" id="1548.CSCA_3303"/>
<evidence type="ECO:0000313" key="2">
    <source>
        <dbReference type="Proteomes" id="UP000033115"/>
    </source>
</evidence>
<accession>A0A0E3MA90</accession>
<dbReference type="KEGG" id="csq:CSCA_3303"/>
<evidence type="ECO:0000313" key="1">
    <source>
        <dbReference type="EMBL" id="AKA70428.1"/>
    </source>
</evidence>
<protein>
    <submittedName>
        <fullName evidence="1">Uncharacterized protein</fullName>
    </submittedName>
</protein>
<sequence length="68" mass="8066">MSKYNALWEYVQKNDSPLIKLSFDEIHNILGIKIDHSFLNYKKELTQYGYQVGKISLKEQTVIFKKID</sequence>
<dbReference type="Proteomes" id="UP000033115">
    <property type="component" value="Chromosome"/>
</dbReference>
<reference evidence="1 2" key="1">
    <citation type="journal article" date="2015" name="J. Biotechnol.">
        <title>Complete genome sequence of a malodorant-producing acetogen, Clostridium scatologenes ATCC 25775(T).</title>
        <authorList>
            <person name="Zhu Z."/>
            <person name="Guo T."/>
            <person name="Zheng H."/>
            <person name="Song T."/>
            <person name="Ouyang P."/>
            <person name="Xie J."/>
        </authorList>
    </citation>
    <scope>NUCLEOTIDE SEQUENCE [LARGE SCALE GENOMIC DNA]</scope>
    <source>
        <strain evidence="1 2">ATCC 25775</strain>
    </source>
</reference>
<gene>
    <name evidence="1" type="ORF">CSCA_3303</name>
</gene>
<dbReference type="EMBL" id="CP009933">
    <property type="protein sequence ID" value="AKA70428.1"/>
    <property type="molecule type" value="Genomic_DNA"/>
</dbReference>
<dbReference type="HOGENOM" id="CLU_186004_0_0_9"/>
<proteinExistence type="predicted"/>